<dbReference type="InterPro" id="IPR002168">
    <property type="entry name" value="Lipase_GDXG_HIS_AS"/>
</dbReference>
<organism evidence="2">
    <name type="scientific">Tanacetum cinerariifolium</name>
    <name type="common">Dalmatian daisy</name>
    <name type="synonym">Chrysanthemum cinerariifolium</name>
    <dbReference type="NCBI Taxonomy" id="118510"/>
    <lineage>
        <taxon>Eukaryota</taxon>
        <taxon>Viridiplantae</taxon>
        <taxon>Streptophyta</taxon>
        <taxon>Embryophyta</taxon>
        <taxon>Tracheophyta</taxon>
        <taxon>Spermatophyta</taxon>
        <taxon>Magnoliopsida</taxon>
        <taxon>eudicotyledons</taxon>
        <taxon>Gunneridae</taxon>
        <taxon>Pentapetalae</taxon>
        <taxon>asterids</taxon>
        <taxon>campanulids</taxon>
        <taxon>Asterales</taxon>
        <taxon>Asteraceae</taxon>
        <taxon>Asteroideae</taxon>
        <taxon>Anthemideae</taxon>
        <taxon>Anthemidinae</taxon>
        <taxon>Tanacetum</taxon>
    </lineage>
</organism>
<gene>
    <name evidence="2" type="ORF">Tci_664777</name>
</gene>
<sequence length="139" mass="15198">MVAATLEPSNIDPYRFLKITMNSDGSLTRSNSFPSSQATPQVTTDSQLTLSKDIPLNANNNTFLRLYRPVLTPTGQVPIIIYFHGGGFIGLSPTTSFIHLTCSNISAHSPTFGMLTVQRASGHTCHSSKCARISRTYYK</sequence>
<dbReference type="InterPro" id="IPR029058">
    <property type="entry name" value="AB_hydrolase_fold"/>
</dbReference>
<comment type="caution">
    <text evidence="2">The sequence shown here is derived from an EMBL/GenBank/DDBJ whole genome shotgun (WGS) entry which is preliminary data.</text>
</comment>
<dbReference type="AlphaFoldDB" id="A0A699KFX5"/>
<dbReference type="Gene3D" id="3.40.50.1820">
    <property type="entry name" value="alpha/beta hydrolase"/>
    <property type="match status" value="1"/>
</dbReference>
<comment type="similarity">
    <text evidence="1">Belongs to the 'GDXG' lipolytic enzyme family.</text>
</comment>
<evidence type="ECO:0000256" key="1">
    <source>
        <dbReference type="ARBA" id="ARBA00010515"/>
    </source>
</evidence>
<dbReference type="GO" id="GO:0016787">
    <property type="term" value="F:hydrolase activity"/>
    <property type="evidence" value="ECO:0007669"/>
    <property type="project" value="InterPro"/>
</dbReference>
<proteinExistence type="inferred from homology"/>
<dbReference type="EMBL" id="BKCJ010515919">
    <property type="protein sequence ID" value="GFA92805.1"/>
    <property type="molecule type" value="Genomic_DNA"/>
</dbReference>
<dbReference type="PROSITE" id="PS01173">
    <property type="entry name" value="LIPASE_GDXG_HIS"/>
    <property type="match status" value="1"/>
</dbReference>
<accession>A0A699KFX5</accession>
<dbReference type="SUPFAM" id="SSF53474">
    <property type="entry name" value="alpha/beta-Hydrolases"/>
    <property type="match status" value="1"/>
</dbReference>
<name>A0A699KFX5_TANCI</name>
<reference evidence="2" key="1">
    <citation type="journal article" date="2019" name="Sci. Rep.">
        <title>Draft genome of Tanacetum cinerariifolium, the natural source of mosquito coil.</title>
        <authorList>
            <person name="Yamashiro T."/>
            <person name="Shiraishi A."/>
            <person name="Satake H."/>
            <person name="Nakayama K."/>
        </authorList>
    </citation>
    <scope>NUCLEOTIDE SEQUENCE</scope>
</reference>
<evidence type="ECO:0000313" key="2">
    <source>
        <dbReference type="EMBL" id="GFA92805.1"/>
    </source>
</evidence>
<protein>
    <submittedName>
        <fullName evidence="2">Probable carboxylesterase 8</fullName>
    </submittedName>
</protein>